<organism evidence="2 3">
    <name type="scientific">Chryseobacterium oncorhynchi</name>
    <dbReference type="NCBI Taxonomy" id="741074"/>
    <lineage>
        <taxon>Bacteria</taxon>
        <taxon>Pseudomonadati</taxon>
        <taxon>Bacteroidota</taxon>
        <taxon>Flavobacteriia</taxon>
        <taxon>Flavobacteriales</taxon>
        <taxon>Weeksellaceae</taxon>
        <taxon>Chryseobacterium group</taxon>
        <taxon>Chryseobacterium</taxon>
    </lineage>
</organism>
<feature type="transmembrane region" description="Helical" evidence="1">
    <location>
        <begin position="6"/>
        <end position="24"/>
    </location>
</feature>
<reference evidence="2" key="1">
    <citation type="submission" date="2018-04" db="EMBL/GenBank/DDBJ databases">
        <title>Draft Genome Sequences of Chryseobacterium lactis NCTC11390T isolated from milk, Chryseobacterium oncorhynchi 701B-08T from rainbow trout, and Chryseobacterium viscerum 687B-08T from diseased fish.</title>
        <authorList>
            <person name="Jeong J.-J."/>
            <person name="Lee Y.J."/>
            <person name="Pathiraja D."/>
            <person name="Park B."/>
            <person name="Choi I.-G."/>
            <person name="Kim K.D."/>
        </authorList>
    </citation>
    <scope>NUCLEOTIDE SEQUENCE [LARGE SCALE GENOMIC DNA]</scope>
    <source>
        <strain evidence="2">701B-08</strain>
    </source>
</reference>
<accession>A0A316X0J4</accession>
<dbReference type="EMBL" id="PPEI02000001">
    <property type="protein sequence ID" value="PWN67301.1"/>
    <property type="molecule type" value="Genomic_DNA"/>
</dbReference>
<name>A0A316X0J4_9FLAO</name>
<feature type="transmembrane region" description="Helical" evidence="1">
    <location>
        <begin position="63"/>
        <end position="83"/>
    </location>
</feature>
<dbReference type="Proteomes" id="UP000236182">
    <property type="component" value="Unassembled WGS sequence"/>
</dbReference>
<keyword evidence="3" id="KW-1185">Reference proteome</keyword>
<feature type="transmembrane region" description="Helical" evidence="1">
    <location>
        <begin position="36"/>
        <end position="57"/>
    </location>
</feature>
<sequence length="89" mass="10307">MNFLDCFIIILLAVFFNIIVYMIFKKYFFGKADAGMKFLVVNIAKDIIWLAVSLLIIEKTKSNFLFIVICFVVASFLIYLPIIKLINKS</sequence>
<gene>
    <name evidence="2" type="ORF">C1638_001465</name>
</gene>
<evidence type="ECO:0000313" key="3">
    <source>
        <dbReference type="Proteomes" id="UP000236182"/>
    </source>
</evidence>
<dbReference type="AlphaFoldDB" id="A0A316X0J4"/>
<protein>
    <submittedName>
        <fullName evidence="2">Uncharacterized protein</fullName>
    </submittedName>
</protein>
<evidence type="ECO:0000256" key="1">
    <source>
        <dbReference type="SAM" id="Phobius"/>
    </source>
</evidence>
<proteinExistence type="predicted"/>
<comment type="caution">
    <text evidence="2">The sequence shown here is derived from an EMBL/GenBank/DDBJ whole genome shotgun (WGS) entry which is preliminary data.</text>
</comment>
<keyword evidence="1" id="KW-1133">Transmembrane helix</keyword>
<keyword evidence="1" id="KW-0812">Transmembrane</keyword>
<evidence type="ECO:0000313" key="2">
    <source>
        <dbReference type="EMBL" id="PWN67301.1"/>
    </source>
</evidence>
<keyword evidence="1" id="KW-0472">Membrane</keyword>